<gene>
    <name evidence="1" type="ORF">K1T71_012679</name>
</gene>
<dbReference type="EMBL" id="CM034409">
    <property type="protein sequence ID" value="KAJ0171916.1"/>
    <property type="molecule type" value="Genomic_DNA"/>
</dbReference>
<evidence type="ECO:0000313" key="1">
    <source>
        <dbReference type="EMBL" id="KAJ0171916.1"/>
    </source>
</evidence>
<reference evidence="1 2" key="1">
    <citation type="journal article" date="2021" name="Front. Genet.">
        <title>Chromosome-Level Genome Assembly Reveals Significant Gene Expansion in the Toll and IMD Signaling Pathways of Dendrolimus kikuchii.</title>
        <authorList>
            <person name="Zhou J."/>
            <person name="Wu P."/>
            <person name="Xiong Z."/>
            <person name="Liu N."/>
            <person name="Zhao N."/>
            <person name="Ji M."/>
            <person name="Qiu Y."/>
            <person name="Yang B."/>
        </authorList>
    </citation>
    <scope>NUCLEOTIDE SEQUENCE [LARGE SCALE GENOMIC DNA]</scope>
    <source>
        <strain evidence="1">Ann1</strain>
    </source>
</reference>
<comment type="caution">
    <text evidence="1">The sequence shown here is derived from an EMBL/GenBank/DDBJ whole genome shotgun (WGS) entry which is preliminary data.</text>
</comment>
<organism evidence="1 2">
    <name type="scientific">Dendrolimus kikuchii</name>
    <dbReference type="NCBI Taxonomy" id="765133"/>
    <lineage>
        <taxon>Eukaryota</taxon>
        <taxon>Metazoa</taxon>
        <taxon>Ecdysozoa</taxon>
        <taxon>Arthropoda</taxon>
        <taxon>Hexapoda</taxon>
        <taxon>Insecta</taxon>
        <taxon>Pterygota</taxon>
        <taxon>Neoptera</taxon>
        <taxon>Endopterygota</taxon>
        <taxon>Lepidoptera</taxon>
        <taxon>Glossata</taxon>
        <taxon>Ditrysia</taxon>
        <taxon>Bombycoidea</taxon>
        <taxon>Lasiocampidae</taxon>
        <taxon>Dendrolimus</taxon>
    </lineage>
</organism>
<protein>
    <submittedName>
        <fullName evidence="1">Uncharacterized protein</fullName>
    </submittedName>
</protein>
<name>A0ACC1CK05_9NEOP</name>
<keyword evidence="2" id="KW-1185">Reference proteome</keyword>
<evidence type="ECO:0000313" key="2">
    <source>
        <dbReference type="Proteomes" id="UP000824533"/>
    </source>
</evidence>
<dbReference type="Proteomes" id="UP000824533">
    <property type="component" value="Linkage Group LG23"/>
</dbReference>
<proteinExistence type="predicted"/>
<sequence>MFVKLLLCLILTLIPSGYCNDLYLGYPDATSRLIYSKVHQENPALWVRSQVFTVTCQGNQVINAIRILDLRQDKWGDAYITRGGIGQRFVTIELDSPSIFRGFNFLVDVYAIQTNYFMNSYGKK</sequence>
<accession>A0ACC1CK05</accession>